<name>A0A8S5MLK9_9CAUD</name>
<sequence length="167" mass="19282">MRVAFSGGGKTYGVAADGTTGYVWKAWVDGDAVRLRREDTNDDRVEFTAPSITQIDLCFDQNMRPFFTYVSAGVAYYRYYDFDTDTYNAVSLRDSAIRFPRCVLDDPDPANAPKSDIILGYTRAGNLCYRIQRERFLKEYIVATDPKKTMLWRVGRTTDFRIGFQWR</sequence>
<organism evidence="1">
    <name type="scientific">Podoviridae sp. ctlpi2</name>
    <dbReference type="NCBI Taxonomy" id="2826574"/>
    <lineage>
        <taxon>Viruses</taxon>
        <taxon>Duplodnaviria</taxon>
        <taxon>Heunggongvirae</taxon>
        <taxon>Uroviricota</taxon>
        <taxon>Caudoviricetes</taxon>
    </lineage>
</organism>
<dbReference type="EMBL" id="BK014928">
    <property type="protein sequence ID" value="DAD83090.1"/>
    <property type="molecule type" value="Genomic_DNA"/>
</dbReference>
<evidence type="ECO:0000313" key="1">
    <source>
        <dbReference type="EMBL" id="DAD83090.1"/>
    </source>
</evidence>
<protein>
    <submittedName>
        <fullName evidence="1">Tail fiber protein</fullName>
    </submittedName>
</protein>
<accession>A0A8S5MLK9</accession>
<proteinExistence type="predicted"/>
<reference evidence="1" key="1">
    <citation type="journal article" date="2021" name="Proc. Natl. Acad. Sci. U.S.A.">
        <title>A Catalog of Tens of Thousands of Viruses from Human Metagenomes Reveals Hidden Associations with Chronic Diseases.</title>
        <authorList>
            <person name="Tisza M.J."/>
            <person name="Buck C.B."/>
        </authorList>
    </citation>
    <scope>NUCLEOTIDE SEQUENCE</scope>
    <source>
        <strain evidence="1">Ctlpi2</strain>
    </source>
</reference>